<feature type="domain" description="Terpene synthase metal-binding" evidence="2">
    <location>
        <begin position="45"/>
        <end position="119"/>
    </location>
</feature>
<dbReference type="SUPFAM" id="SSF48576">
    <property type="entry name" value="Terpenoid synthases"/>
    <property type="match status" value="1"/>
</dbReference>
<evidence type="ECO:0000259" key="2">
    <source>
        <dbReference type="Pfam" id="PF03936"/>
    </source>
</evidence>
<dbReference type="InterPro" id="IPR008949">
    <property type="entry name" value="Isoprenoid_synthase_dom_sf"/>
</dbReference>
<sequence length="181" mass="20524">MQVISSGGKMASQWLQTDSTRIFGERLDVVVGECYTSPRIRVDGEKVAIETLRKSENYQGLVRSSSSILRLCNDLATYTAEREKGDAPSSIDCYMQEHDTNEEESREAVRDLIVETWKKMNKDAYDRCRLPRSFTNSAMNLGRISHCLYQNGDGISAPNQEKKYQINSLFLEPILVKGSEN</sequence>
<dbReference type="Pfam" id="PF03936">
    <property type="entry name" value="Terpene_synth_C"/>
    <property type="match status" value="1"/>
</dbReference>
<dbReference type="PANTHER" id="PTHR31225">
    <property type="entry name" value="OS04G0344100 PROTEIN-RELATED"/>
    <property type="match status" value="1"/>
</dbReference>
<dbReference type="EMBL" id="LR862135">
    <property type="protein sequence ID" value="CAD1840986.1"/>
    <property type="molecule type" value="Genomic_DNA"/>
</dbReference>
<dbReference type="InterPro" id="IPR005630">
    <property type="entry name" value="Terpene_synthase_metal-bd"/>
</dbReference>
<evidence type="ECO:0000256" key="1">
    <source>
        <dbReference type="ARBA" id="ARBA00022723"/>
    </source>
</evidence>
<dbReference type="Gene3D" id="1.10.600.10">
    <property type="entry name" value="Farnesyl Diphosphate Synthase"/>
    <property type="match status" value="1"/>
</dbReference>
<proteinExistence type="predicted"/>
<evidence type="ECO:0000313" key="3">
    <source>
        <dbReference type="EMBL" id="CAD1840986.1"/>
    </source>
</evidence>
<dbReference type="GO" id="GO:0016114">
    <property type="term" value="P:terpenoid biosynthetic process"/>
    <property type="evidence" value="ECO:0007669"/>
    <property type="project" value="InterPro"/>
</dbReference>
<gene>
    <name evidence="3" type="ORF">CB5_LOCUS24197</name>
</gene>
<organism evidence="3">
    <name type="scientific">Ananas comosus var. bracteatus</name>
    <name type="common">red pineapple</name>
    <dbReference type="NCBI Taxonomy" id="296719"/>
    <lineage>
        <taxon>Eukaryota</taxon>
        <taxon>Viridiplantae</taxon>
        <taxon>Streptophyta</taxon>
        <taxon>Embryophyta</taxon>
        <taxon>Tracheophyta</taxon>
        <taxon>Spermatophyta</taxon>
        <taxon>Magnoliopsida</taxon>
        <taxon>Liliopsida</taxon>
        <taxon>Poales</taxon>
        <taxon>Bromeliaceae</taxon>
        <taxon>Bromelioideae</taxon>
        <taxon>Ananas</taxon>
    </lineage>
</organism>
<keyword evidence="1" id="KW-0479">Metal-binding</keyword>
<dbReference type="GO" id="GO:0000287">
    <property type="term" value="F:magnesium ion binding"/>
    <property type="evidence" value="ECO:0007669"/>
    <property type="project" value="InterPro"/>
</dbReference>
<dbReference type="InterPro" id="IPR050148">
    <property type="entry name" value="Terpene_synthase-like"/>
</dbReference>
<reference evidence="3" key="1">
    <citation type="submission" date="2020-07" db="EMBL/GenBank/DDBJ databases">
        <authorList>
            <person name="Lin J."/>
        </authorList>
    </citation>
    <scope>NUCLEOTIDE SEQUENCE</scope>
</reference>
<dbReference type="AlphaFoldDB" id="A0A6V7QDR1"/>
<name>A0A6V7QDR1_ANACO</name>
<accession>A0A6V7QDR1</accession>
<dbReference type="GO" id="GO:0010333">
    <property type="term" value="F:terpene synthase activity"/>
    <property type="evidence" value="ECO:0007669"/>
    <property type="project" value="InterPro"/>
</dbReference>
<protein>
    <recommendedName>
        <fullName evidence="2">Terpene synthase metal-binding domain-containing protein</fullName>
    </recommendedName>
</protein>